<dbReference type="PANTHER" id="PTHR10091">
    <property type="entry name" value="ALDOSE-1-EPIMERASE"/>
    <property type="match status" value="1"/>
</dbReference>
<evidence type="ECO:0000256" key="17">
    <source>
        <dbReference type="PIRSR" id="PIRSR005096-3"/>
    </source>
</evidence>
<dbReference type="InterPro" id="IPR047215">
    <property type="entry name" value="Galactose_mutarotase-like"/>
</dbReference>
<proteinExistence type="inferred from homology"/>
<dbReference type="GO" id="GO:0033499">
    <property type="term" value="P:galactose catabolic process via UDP-galactose, Leloir pathway"/>
    <property type="evidence" value="ECO:0007669"/>
    <property type="project" value="TreeGrafter"/>
</dbReference>
<dbReference type="SUPFAM" id="SSF74650">
    <property type="entry name" value="Galactose mutarotase-like"/>
    <property type="match status" value="1"/>
</dbReference>
<evidence type="ECO:0000256" key="15">
    <source>
        <dbReference type="PIRSR" id="PIRSR005096-1"/>
    </source>
</evidence>
<keyword evidence="19" id="KW-1185">Reference proteome</keyword>
<comment type="cofactor">
    <cofactor evidence="2">
        <name>Ca(2+)</name>
        <dbReference type="ChEBI" id="CHEBI:29108"/>
    </cofactor>
</comment>
<dbReference type="AlphaFoldDB" id="A0A927BA04"/>
<evidence type="ECO:0000256" key="7">
    <source>
        <dbReference type="ARBA" id="ARBA00013185"/>
    </source>
</evidence>
<dbReference type="NCBIfam" id="NF008277">
    <property type="entry name" value="PRK11055.1"/>
    <property type="match status" value="1"/>
</dbReference>
<dbReference type="InterPro" id="IPR008183">
    <property type="entry name" value="Aldose_1/G6P_1-epimerase"/>
</dbReference>
<comment type="pathway">
    <text evidence="4 14">Carbohydrate metabolism; hexose metabolism.</text>
</comment>
<keyword evidence="9" id="KW-0963">Cytoplasm</keyword>
<reference evidence="18" key="1">
    <citation type="submission" date="2020-09" db="EMBL/GenBank/DDBJ databases">
        <authorList>
            <person name="Kim M.K."/>
        </authorList>
    </citation>
    <scope>NUCLEOTIDE SEQUENCE</scope>
    <source>
        <strain evidence="18">BT664</strain>
    </source>
</reference>
<sequence>MPNHSRSCLLTGSFAGLLLLTACDSKPTESQKSAPAAATTSQASTNIPTAMPFGKTKDGAEAQLFTLTNAHGLKATITTYGGTLTSLLVPDKNGKLGDVVLGFDSLAGYTSDLYVKENPFFGASIGRYGNRIKLGKFTLDGKTYSLPINNAPNSLHGGTRGFDKRLWTAQPGTSADGPTLTLSYVSPDGEEGYPGTLTTQVVYTLTENDALRIAYTATTDKPTVLNLTNHSYFNLAHGQAKDILGHELTLNADRFTPVDNTLIPTGVLQSVAGTPMDFRQPHTIGERIKQVPGGAPGGYDHNWVLADKMRDSPALAATVYEPTSGRTMEVYTDQPGIQFYSGNFLKGNLKGKGDVPYVQHYGFCLETQHFPDSPNQPKFPSTVLRPGETFHSVSEYRFGVRK</sequence>
<evidence type="ECO:0000256" key="12">
    <source>
        <dbReference type="ARBA" id="ARBA00023235"/>
    </source>
</evidence>
<dbReference type="CDD" id="cd09019">
    <property type="entry name" value="galactose_mutarotase_like"/>
    <property type="match status" value="1"/>
</dbReference>
<evidence type="ECO:0000256" key="8">
    <source>
        <dbReference type="ARBA" id="ARBA00014165"/>
    </source>
</evidence>
<dbReference type="InterPro" id="IPR018052">
    <property type="entry name" value="Ald1_epimerase_CS"/>
</dbReference>
<keyword evidence="10" id="KW-0597">Phosphoprotein</keyword>
<evidence type="ECO:0000256" key="9">
    <source>
        <dbReference type="ARBA" id="ARBA00022490"/>
    </source>
</evidence>
<feature type="binding site" evidence="17">
    <location>
        <begin position="130"/>
        <end position="131"/>
    </location>
    <ligand>
        <name>beta-D-galactose</name>
        <dbReference type="ChEBI" id="CHEBI:27667"/>
    </ligand>
</feature>
<evidence type="ECO:0000256" key="1">
    <source>
        <dbReference type="ARBA" id="ARBA00001614"/>
    </source>
</evidence>
<evidence type="ECO:0000313" key="19">
    <source>
        <dbReference type="Proteomes" id="UP000612233"/>
    </source>
</evidence>
<feature type="binding site" evidence="17">
    <location>
        <begin position="230"/>
        <end position="232"/>
    </location>
    <ligand>
        <name>beta-D-galactose</name>
        <dbReference type="ChEBI" id="CHEBI:27667"/>
    </ligand>
</feature>
<protein>
    <recommendedName>
        <fullName evidence="8 14">Aldose 1-epimerase</fullName>
        <ecNumber evidence="7 14">5.1.3.3</ecNumber>
    </recommendedName>
</protein>
<dbReference type="GO" id="GO:0005737">
    <property type="term" value="C:cytoplasm"/>
    <property type="evidence" value="ECO:0007669"/>
    <property type="project" value="UniProtKB-SubCell"/>
</dbReference>
<keyword evidence="13 14" id="KW-0119">Carbohydrate metabolism</keyword>
<dbReference type="InterPro" id="IPR015443">
    <property type="entry name" value="Aldose_1-epimerase"/>
</dbReference>
<evidence type="ECO:0000313" key="18">
    <source>
        <dbReference type="EMBL" id="MBD2766293.1"/>
    </source>
</evidence>
<accession>A0A927BA04</accession>
<comment type="subunit">
    <text evidence="6">Monomer.</text>
</comment>
<dbReference type="PROSITE" id="PS00545">
    <property type="entry name" value="ALDOSE_1_EPIMERASE"/>
    <property type="match status" value="1"/>
</dbReference>
<evidence type="ECO:0000256" key="13">
    <source>
        <dbReference type="ARBA" id="ARBA00023277"/>
    </source>
</evidence>
<evidence type="ECO:0000256" key="4">
    <source>
        <dbReference type="ARBA" id="ARBA00005028"/>
    </source>
</evidence>
<dbReference type="PROSITE" id="PS51257">
    <property type="entry name" value="PROKAR_LIPOPROTEIN"/>
    <property type="match status" value="1"/>
</dbReference>
<dbReference type="PIRSF" id="PIRSF005096">
    <property type="entry name" value="GALM"/>
    <property type="match status" value="1"/>
</dbReference>
<gene>
    <name evidence="18" type="ORF">IC235_00110</name>
</gene>
<dbReference type="Gene3D" id="2.70.98.10">
    <property type="match status" value="1"/>
</dbReference>
<dbReference type="InterPro" id="IPR011013">
    <property type="entry name" value="Gal_mutarotase_sf_dom"/>
</dbReference>
<evidence type="ECO:0000256" key="10">
    <source>
        <dbReference type="ARBA" id="ARBA00022553"/>
    </source>
</evidence>
<evidence type="ECO:0000256" key="6">
    <source>
        <dbReference type="ARBA" id="ARBA00011245"/>
    </source>
</evidence>
<dbReference type="RefSeq" id="WP_191003128.1">
    <property type="nucleotide sequence ID" value="NZ_JACXAD010000001.1"/>
</dbReference>
<organism evidence="18 19">
    <name type="scientific">Hymenobacter montanus</name>
    <dbReference type="NCBI Taxonomy" id="2771359"/>
    <lineage>
        <taxon>Bacteria</taxon>
        <taxon>Pseudomonadati</taxon>
        <taxon>Bacteroidota</taxon>
        <taxon>Cytophagia</taxon>
        <taxon>Cytophagales</taxon>
        <taxon>Hymenobacteraceae</taxon>
        <taxon>Hymenobacter</taxon>
    </lineage>
</organism>
<dbReference type="EMBL" id="JACXAD010000001">
    <property type="protein sequence ID" value="MBD2766293.1"/>
    <property type="molecule type" value="Genomic_DNA"/>
</dbReference>
<comment type="catalytic activity">
    <reaction evidence="1 14">
        <text>alpha-D-glucose = beta-D-glucose</text>
        <dbReference type="Rhea" id="RHEA:10264"/>
        <dbReference type="ChEBI" id="CHEBI:15903"/>
        <dbReference type="ChEBI" id="CHEBI:17925"/>
        <dbReference type="EC" id="5.1.3.3"/>
    </reaction>
</comment>
<evidence type="ECO:0000256" key="11">
    <source>
        <dbReference type="ARBA" id="ARBA00022837"/>
    </source>
</evidence>
<evidence type="ECO:0000256" key="2">
    <source>
        <dbReference type="ARBA" id="ARBA00001913"/>
    </source>
</evidence>
<comment type="similarity">
    <text evidence="5 14">Belongs to the aldose epimerase family.</text>
</comment>
<dbReference type="EC" id="5.1.3.3" evidence="7 14"/>
<dbReference type="Pfam" id="PF01263">
    <property type="entry name" value="Aldose_epim"/>
    <property type="match status" value="1"/>
</dbReference>
<comment type="subcellular location">
    <subcellularLocation>
        <location evidence="3">Cytoplasm</location>
    </subcellularLocation>
</comment>
<name>A0A927BA04_9BACT</name>
<evidence type="ECO:0000256" key="3">
    <source>
        <dbReference type="ARBA" id="ARBA00004496"/>
    </source>
</evidence>
<dbReference type="GO" id="GO:0006006">
    <property type="term" value="P:glucose metabolic process"/>
    <property type="evidence" value="ECO:0007669"/>
    <property type="project" value="TreeGrafter"/>
</dbReference>
<dbReference type="GO" id="GO:0030246">
    <property type="term" value="F:carbohydrate binding"/>
    <property type="evidence" value="ECO:0007669"/>
    <property type="project" value="InterPro"/>
</dbReference>
<dbReference type="FunFam" id="2.70.98.10:FF:000003">
    <property type="entry name" value="Aldose 1-epimerase"/>
    <property type="match status" value="1"/>
</dbReference>
<feature type="active site" description="Proton donor" evidence="15">
    <location>
        <position position="230"/>
    </location>
</feature>
<dbReference type="PANTHER" id="PTHR10091:SF0">
    <property type="entry name" value="GALACTOSE MUTAROTASE"/>
    <property type="match status" value="1"/>
</dbReference>
<keyword evidence="11" id="KW-0106">Calcium</keyword>
<dbReference type="GO" id="GO:0004034">
    <property type="term" value="F:aldose 1-epimerase activity"/>
    <property type="evidence" value="ECO:0007669"/>
    <property type="project" value="UniProtKB-EC"/>
</dbReference>
<evidence type="ECO:0000256" key="5">
    <source>
        <dbReference type="ARBA" id="ARBA00006206"/>
    </source>
</evidence>
<dbReference type="Proteomes" id="UP000612233">
    <property type="component" value="Unassembled WGS sequence"/>
</dbReference>
<feature type="active site" description="Proton acceptor" evidence="15">
    <location>
        <position position="366"/>
    </location>
</feature>
<comment type="caution">
    <text evidence="18">The sequence shown here is derived from an EMBL/GenBank/DDBJ whole genome shotgun (WGS) entry which is preliminary data.</text>
</comment>
<dbReference type="InterPro" id="IPR014718">
    <property type="entry name" value="GH-type_carb-bd"/>
</dbReference>
<feature type="binding site" evidence="16">
    <location>
        <position position="300"/>
    </location>
    <ligand>
        <name>beta-D-galactose</name>
        <dbReference type="ChEBI" id="CHEBI:27667"/>
    </ligand>
</feature>
<keyword evidence="12 14" id="KW-0413">Isomerase</keyword>
<evidence type="ECO:0000256" key="14">
    <source>
        <dbReference type="PIRNR" id="PIRNR005096"/>
    </source>
</evidence>
<evidence type="ECO:0000256" key="16">
    <source>
        <dbReference type="PIRSR" id="PIRSR005096-2"/>
    </source>
</evidence>